<protein>
    <submittedName>
        <fullName evidence="1">Uncharacterized protein</fullName>
    </submittedName>
</protein>
<name>A0RWF9_CENSY</name>
<accession>A0RWF9</accession>
<gene>
    <name evidence="1" type="ordered locus">CENSYa_1045</name>
</gene>
<dbReference type="AlphaFoldDB" id="A0RWF9"/>
<dbReference type="EnsemblBacteria" id="ABK77676">
    <property type="protein sequence ID" value="ABK77676"/>
    <property type="gene ID" value="CENSYa_1045"/>
</dbReference>
<reference evidence="1 2" key="1">
    <citation type="journal article" date="2006" name="Proc. Natl. Acad. Sci. U.S.A.">
        <title>Genomic analysis of the uncultivated marine crenarchaeote Cenarchaeum symbiosum.</title>
        <authorList>
            <person name="Hallam S.J."/>
            <person name="Konstantinidis K.T."/>
            <person name="Putnam N."/>
            <person name="Schleper C."/>
            <person name="Watanabe Y."/>
            <person name="Sugahara J."/>
            <person name="Preston C."/>
            <person name="de la Torre J."/>
            <person name="Richardson P.M."/>
            <person name="DeLong E.F."/>
        </authorList>
    </citation>
    <scope>NUCLEOTIDE SEQUENCE [LARGE SCALE GENOMIC DNA]</scope>
    <source>
        <strain evidence="2">A</strain>
    </source>
</reference>
<organism evidence="1 2">
    <name type="scientific">Cenarchaeum symbiosum (strain A)</name>
    <dbReference type="NCBI Taxonomy" id="414004"/>
    <lineage>
        <taxon>Archaea</taxon>
        <taxon>Nitrososphaerota</taxon>
        <taxon>Candidatus Cenarchaeales</taxon>
        <taxon>Candidatus Cenarchaeaceae</taxon>
        <taxon>Candidatus Cenarchaeum</taxon>
    </lineage>
</organism>
<sequence length="100" mass="11635">MTLEEIMAEKVSAVVYSSHARHVYDISFLHDRGVRINPDMVRAKIRGLYEHEFEPDVFIAKMHEKKKEWIDSLQPFLPRGMVTFDSIAGRVQNIVMDAMD</sequence>
<dbReference type="STRING" id="414004.CENSYa_1045"/>
<evidence type="ECO:0000313" key="2">
    <source>
        <dbReference type="Proteomes" id="UP000000758"/>
    </source>
</evidence>
<evidence type="ECO:0000313" key="1">
    <source>
        <dbReference type="EMBL" id="ABK77676.1"/>
    </source>
</evidence>
<dbReference type="InterPro" id="IPR014942">
    <property type="entry name" value="AbiEii"/>
</dbReference>
<dbReference type="Proteomes" id="UP000000758">
    <property type="component" value="Chromosome"/>
</dbReference>
<dbReference type="KEGG" id="csy:CENSYa_1045"/>
<proteinExistence type="predicted"/>
<dbReference type="HOGENOM" id="CLU_2299220_0_0_2"/>
<dbReference type="Pfam" id="PF08843">
    <property type="entry name" value="AbiEii"/>
    <property type="match status" value="1"/>
</dbReference>
<keyword evidence="2" id="KW-1185">Reference proteome</keyword>
<dbReference type="EMBL" id="DP000238">
    <property type="protein sequence ID" value="ABK77676.1"/>
    <property type="molecule type" value="Genomic_DNA"/>
</dbReference>